<evidence type="ECO:0000313" key="1">
    <source>
        <dbReference type="EMBL" id="GAN66900.1"/>
    </source>
</evidence>
<dbReference type="Proteomes" id="UP000194999">
    <property type="component" value="Unassembled WGS sequence"/>
</dbReference>
<dbReference type="STRING" id="1231341.Abor_031_066"/>
<dbReference type="EMBL" id="JOOY01000081">
    <property type="protein sequence ID" value="OUI98798.1"/>
    <property type="molecule type" value="Genomic_DNA"/>
</dbReference>
<reference evidence="2 4" key="2">
    <citation type="submission" date="2014-06" db="EMBL/GenBank/DDBJ databases">
        <authorList>
            <person name="Ju J."/>
            <person name="Zhang J."/>
        </authorList>
    </citation>
    <scope>NUCLEOTIDE SEQUENCE [LARGE SCALE GENOMIC DNA]</scope>
    <source>
        <strain evidence="2">DmW_048</strain>
    </source>
</reference>
<name>A0A252B349_9PROT</name>
<organism evidence="2 4">
    <name type="scientific">Acetobacter orientalis</name>
    <dbReference type="NCBI Taxonomy" id="146474"/>
    <lineage>
        <taxon>Bacteria</taxon>
        <taxon>Pseudomonadati</taxon>
        <taxon>Pseudomonadota</taxon>
        <taxon>Alphaproteobacteria</taxon>
        <taxon>Acetobacterales</taxon>
        <taxon>Acetobacteraceae</taxon>
        <taxon>Acetobacter</taxon>
    </lineage>
</organism>
<dbReference type="RefSeq" id="WP_048841941.1">
    <property type="nucleotide sequence ID" value="NZ_BAMX01000031.1"/>
</dbReference>
<evidence type="ECO:0000313" key="4">
    <source>
        <dbReference type="Proteomes" id="UP000194999"/>
    </source>
</evidence>
<dbReference type="GeneID" id="76205037"/>
<proteinExistence type="predicted"/>
<evidence type="ECO:0000313" key="3">
    <source>
        <dbReference type="Proteomes" id="UP000032670"/>
    </source>
</evidence>
<reference evidence="1 3" key="1">
    <citation type="submission" date="2012-11" db="EMBL/GenBank/DDBJ databases">
        <title>Whole genome sequence of Acetobacter orientalis 21F-2.</title>
        <authorList>
            <person name="Azuma Y."/>
            <person name="Higashiura N."/>
            <person name="Hirakawa H."/>
            <person name="Matsushita K."/>
        </authorList>
    </citation>
    <scope>NUCLEOTIDE SEQUENCE [LARGE SCALE GENOMIC DNA]</scope>
    <source>
        <strain evidence="1 3">21F-2</strain>
    </source>
</reference>
<keyword evidence="3" id="KW-1185">Reference proteome</keyword>
<sequence>MSGSASLSTDPLTDAEKTDIRRFMGYPAIGSQISGRSSWRFFTEYGQNEWRMDNLAPPELQQVRLYLQQIYPLETAILSATDNLDTDQAAVWHHNRQEVQDRMGLFNRWRLQLCQFMGTPPGPGLQVPNNRIII</sequence>
<gene>
    <name evidence="1" type="ORF">Abor_031_066</name>
    <name evidence="2" type="ORF">HK15_13205</name>
</gene>
<dbReference type="Proteomes" id="UP000032670">
    <property type="component" value="Unassembled WGS sequence"/>
</dbReference>
<dbReference type="EMBL" id="BAMX01000031">
    <property type="protein sequence ID" value="GAN66900.1"/>
    <property type="molecule type" value="Genomic_DNA"/>
</dbReference>
<protein>
    <submittedName>
        <fullName evidence="2">Uncharacterized protein</fullName>
    </submittedName>
</protein>
<accession>A0A252B349</accession>
<accession>A0A0D6NMP8</accession>
<comment type="caution">
    <text evidence="2">The sequence shown here is derived from an EMBL/GenBank/DDBJ whole genome shotgun (WGS) entry which is preliminary data.</text>
</comment>
<dbReference type="AlphaFoldDB" id="A0A252B349"/>
<evidence type="ECO:0000313" key="2">
    <source>
        <dbReference type="EMBL" id="OUI98798.1"/>
    </source>
</evidence>